<accession>A0ABP6M7N1</accession>
<dbReference type="Proteomes" id="UP001501532">
    <property type="component" value="Unassembled WGS sequence"/>
</dbReference>
<evidence type="ECO:0000313" key="1">
    <source>
        <dbReference type="EMBL" id="GAA3079183.1"/>
    </source>
</evidence>
<proteinExistence type="predicted"/>
<protein>
    <submittedName>
        <fullName evidence="1">Uncharacterized protein</fullName>
    </submittedName>
</protein>
<reference evidence="2" key="1">
    <citation type="journal article" date="2019" name="Int. J. Syst. Evol. Microbiol.">
        <title>The Global Catalogue of Microorganisms (GCM) 10K type strain sequencing project: providing services to taxonomists for standard genome sequencing and annotation.</title>
        <authorList>
            <consortium name="The Broad Institute Genomics Platform"/>
            <consortium name="The Broad Institute Genome Sequencing Center for Infectious Disease"/>
            <person name="Wu L."/>
            <person name="Ma J."/>
        </authorList>
    </citation>
    <scope>NUCLEOTIDE SEQUENCE [LARGE SCALE GENOMIC DNA]</scope>
    <source>
        <strain evidence="2">JCM 9091</strain>
    </source>
</reference>
<name>A0ABP6M7N1_9ACTN</name>
<dbReference type="EMBL" id="BAAAUF010000121">
    <property type="protein sequence ID" value="GAA3079183.1"/>
    <property type="molecule type" value="Genomic_DNA"/>
</dbReference>
<evidence type="ECO:0000313" key="2">
    <source>
        <dbReference type="Proteomes" id="UP001501532"/>
    </source>
</evidence>
<gene>
    <name evidence="1" type="ORF">GCM10010448_70820</name>
</gene>
<sequence>MVSPCRNSPTYNGKAVTTFPSFTITRMLVKSPPPFAGPALPMVWVCTVSGPVAYSVVTQRAAIRGGCGGGEG</sequence>
<comment type="caution">
    <text evidence="1">The sequence shown here is derived from an EMBL/GenBank/DDBJ whole genome shotgun (WGS) entry which is preliminary data.</text>
</comment>
<keyword evidence="2" id="KW-1185">Reference proteome</keyword>
<organism evidence="1 2">
    <name type="scientific">Streptomyces glomeratus</name>
    <dbReference type="NCBI Taxonomy" id="284452"/>
    <lineage>
        <taxon>Bacteria</taxon>
        <taxon>Bacillati</taxon>
        <taxon>Actinomycetota</taxon>
        <taxon>Actinomycetes</taxon>
        <taxon>Kitasatosporales</taxon>
        <taxon>Streptomycetaceae</taxon>
        <taxon>Streptomyces</taxon>
    </lineage>
</organism>